<dbReference type="Pfam" id="PF03724">
    <property type="entry name" value="META"/>
    <property type="match status" value="1"/>
</dbReference>
<proteinExistence type="predicted"/>
<organism evidence="3 4">
    <name type="scientific">Paracoccus aestuariivivens</name>
    <dbReference type="NCBI Taxonomy" id="1820333"/>
    <lineage>
        <taxon>Bacteria</taxon>
        <taxon>Pseudomonadati</taxon>
        <taxon>Pseudomonadota</taxon>
        <taxon>Alphaproteobacteria</taxon>
        <taxon>Rhodobacterales</taxon>
        <taxon>Paracoccaceae</taxon>
        <taxon>Paracoccus</taxon>
    </lineage>
</organism>
<accession>A0A6L6J936</accession>
<dbReference type="OrthoDB" id="7777568at2"/>
<dbReference type="PROSITE" id="PS51257">
    <property type="entry name" value="PROKAR_LIPOPROTEIN"/>
    <property type="match status" value="1"/>
</dbReference>
<dbReference type="AlphaFoldDB" id="A0A6L6J936"/>
<evidence type="ECO:0000259" key="2">
    <source>
        <dbReference type="Pfam" id="PF03724"/>
    </source>
</evidence>
<gene>
    <name evidence="3" type="ORF">GL286_05925</name>
</gene>
<reference evidence="3 4" key="1">
    <citation type="submission" date="2019-11" db="EMBL/GenBank/DDBJ databases">
        <authorList>
            <person name="Dong K."/>
        </authorList>
    </citation>
    <scope>NUCLEOTIDE SEQUENCE [LARGE SCALE GENOMIC DNA]</scope>
    <source>
        <strain evidence="3 4">NBRC 111993</strain>
    </source>
</reference>
<keyword evidence="1" id="KW-0732">Signal</keyword>
<name>A0A6L6J936_9RHOB</name>
<keyword evidence="4" id="KW-1185">Reference proteome</keyword>
<dbReference type="InterPro" id="IPR005184">
    <property type="entry name" value="DUF306_Meta_HslJ"/>
</dbReference>
<evidence type="ECO:0000313" key="4">
    <source>
        <dbReference type="Proteomes" id="UP000478183"/>
    </source>
</evidence>
<dbReference type="Gene3D" id="2.40.128.270">
    <property type="match status" value="1"/>
</dbReference>
<evidence type="ECO:0000256" key="1">
    <source>
        <dbReference type="SAM" id="SignalP"/>
    </source>
</evidence>
<feature type="domain" description="DUF306" evidence="2">
    <location>
        <begin position="32"/>
        <end position="125"/>
    </location>
</feature>
<feature type="signal peptide" evidence="1">
    <location>
        <begin position="1"/>
        <end position="18"/>
    </location>
</feature>
<dbReference type="RefSeq" id="WP_155094644.1">
    <property type="nucleotide sequence ID" value="NZ_WMIE01000002.1"/>
</dbReference>
<evidence type="ECO:0000313" key="3">
    <source>
        <dbReference type="EMBL" id="MTH77259.1"/>
    </source>
</evidence>
<comment type="caution">
    <text evidence="3">The sequence shown here is derived from an EMBL/GenBank/DDBJ whole genome shotgun (WGS) entry which is preliminary data.</text>
</comment>
<dbReference type="Proteomes" id="UP000478183">
    <property type="component" value="Unassembled WGS sequence"/>
</dbReference>
<dbReference type="EMBL" id="WMIE01000002">
    <property type="protein sequence ID" value="MTH77259.1"/>
    <property type="molecule type" value="Genomic_DNA"/>
</dbReference>
<feature type="chain" id="PRO_5026664388" evidence="1">
    <location>
        <begin position="19"/>
        <end position="139"/>
    </location>
</feature>
<protein>
    <submittedName>
        <fullName evidence="3">META domain-containing protein</fullName>
    </submittedName>
</protein>
<dbReference type="InterPro" id="IPR038670">
    <property type="entry name" value="HslJ-like_sf"/>
</dbReference>
<sequence length="139" mass="14017">MSRIITLAAAAACLTALAACEPTAGGGGGTNVPTGKYVLVGIGSDTVPQRNVGLTIESDGSISGQAPCNHYAAPQTTMPPGFKIGSITTSGASCSGNAGRLEASYFDALRQANGISYDGGVLQITGPVYLTFEPGYRKE</sequence>